<organism evidence="1 2">
    <name type="scientific">Roseateles rivi</name>
    <dbReference type="NCBI Taxonomy" id="3299028"/>
    <lineage>
        <taxon>Bacteria</taxon>
        <taxon>Pseudomonadati</taxon>
        <taxon>Pseudomonadota</taxon>
        <taxon>Betaproteobacteria</taxon>
        <taxon>Burkholderiales</taxon>
        <taxon>Sphaerotilaceae</taxon>
        <taxon>Roseateles</taxon>
    </lineage>
</organism>
<dbReference type="RefSeq" id="WP_394461524.1">
    <property type="nucleotide sequence ID" value="NZ_JBIGHZ010000004.1"/>
</dbReference>
<gene>
    <name evidence="1" type="ORF">ACG0Z6_11570</name>
</gene>
<dbReference type="EMBL" id="JBIGHZ010000004">
    <property type="protein sequence ID" value="MFG6448873.1"/>
    <property type="molecule type" value="Genomic_DNA"/>
</dbReference>
<dbReference type="Proteomes" id="UP001606099">
    <property type="component" value="Unassembled WGS sequence"/>
</dbReference>
<reference evidence="1 2" key="1">
    <citation type="submission" date="2024-08" db="EMBL/GenBank/DDBJ databases">
        <authorList>
            <person name="Lu H."/>
        </authorList>
    </citation>
    <scope>NUCLEOTIDE SEQUENCE [LARGE SCALE GENOMIC DNA]</scope>
    <source>
        <strain evidence="1 2">BYS180W</strain>
    </source>
</reference>
<protein>
    <recommendedName>
        <fullName evidence="3">IS110 family transposase</fullName>
    </recommendedName>
</protein>
<keyword evidence="2" id="KW-1185">Reference proteome</keyword>
<sequence length="67" mass="7858">MTLRRTDLPPIPHKLARLVYAMLSKGEEYTDAGQDYFEERYRERVLRNLTERAKKLGLQIVLAPQPT</sequence>
<evidence type="ECO:0008006" key="3">
    <source>
        <dbReference type="Google" id="ProtNLM"/>
    </source>
</evidence>
<name>A0ABW7FX05_9BURK</name>
<comment type="caution">
    <text evidence="1">The sequence shown here is derived from an EMBL/GenBank/DDBJ whole genome shotgun (WGS) entry which is preliminary data.</text>
</comment>
<evidence type="ECO:0000313" key="1">
    <source>
        <dbReference type="EMBL" id="MFG6448873.1"/>
    </source>
</evidence>
<proteinExistence type="predicted"/>
<evidence type="ECO:0000313" key="2">
    <source>
        <dbReference type="Proteomes" id="UP001606099"/>
    </source>
</evidence>
<accession>A0ABW7FX05</accession>